<dbReference type="RefSeq" id="XP_020429654.1">
    <property type="nucleotide sequence ID" value="XM_020582873.1"/>
</dbReference>
<dbReference type="AlphaFoldDB" id="D3BLS5"/>
<organism evidence="1 2">
    <name type="scientific">Heterostelium pallidum (strain ATCC 26659 / Pp 5 / PN500)</name>
    <name type="common">Cellular slime mold</name>
    <name type="synonym">Polysphondylium pallidum</name>
    <dbReference type="NCBI Taxonomy" id="670386"/>
    <lineage>
        <taxon>Eukaryota</taxon>
        <taxon>Amoebozoa</taxon>
        <taxon>Evosea</taxon>
        <taxon>Eumycetozoa</taxon>
        <taxon>Dictyostelia</taxon>
        <taxon>Acytosteliales</taxon>
        <taxon>Acytosteliaceae</taxon>
        <taxon>Heterostelium</taxon>
    </lineage>
</organism>
<gene>
    <name evidence="1" type="ORF">PPL_12129</name>
</gene>
<accession>D3BLS5</accession>
<name>D3BLS5_HETP5</name>
<evidence type="ECO:0000313" key="2">
    <source>
        <dbReference type="Proteomes" id="UP000001396"/>
    </source>
</evidence>
<dbReference type="EMBL" id="ADBJ01000042">
    <property type="protein sequence ID" value="EFA77526.1"/>
    <property type="molecule type" value="Genomic_DNA"/>
</dbReference>
<proteinExistence type="predicted"/>
<reference evidence="1 2" key="1">
    <citation type="journal article" date="2011" name="Genome Res.">
        <title>Phylogeny-wide analysis of social amoeba genomes highlights ancient origins for complex intercellular communication.</title>
        <authorList>
            <person name="Heidel A.J."/>
            <person name="Lawal H.M."/>
            <person name="Felder M."/>
            <person name="Schilde C."/>
            <person name="Helps N.R."/>
            <person name="Tunggal B."/>
            <person name="Rivero F."/>
            <person name="John U."/>
            <person name="Schleicher M."/>
            <person name="Eichinger L."/>
            <person name="Platzer M."/>
            <person name="Noegel A.A."/>
            <person name="Schaap P."/>
            <person name="Gloeckner G."/>
        </authorList>
    </citation>
    <scope>NUCLEOTIDE SEQUENCE [LARGE SCALE GENOMIC DNA]</scope>
    <source>
        <strain evidence="2">ATCC 26659 / Pp 5 / PN500</strain>
    </source>
</reference>
<dbReference type="GeneID" id="31367596"/>
<dbReference type="InParanoid" id="D3BLS5"/>
<dbReference type="Proteomes" id="UP000001396">
    <property type="component" value="Unassembled WGS sequence"/>
</dbReference>
<keyword evidence="2" id="KW-1185">Reference proteome</keyword>
<protein>
    <submittedName>
        <fullName evidence="1">Uncharacterized protein</fullName>
    </submittedName>
</protein>
<sequence>MSIPNKSITESDSDKFIFSNGRRFEIVKIKEFDLIDISSIKTIESKMQFVTEPRTSMK</sequence>
<evidence type="ECO:0000313" key="1">
    <source>
        <dbReference type="EMBL" id="EFA77526.1"/>
    </source>
</evidence>
<comment type="caution">
    <text evidence="1">The sequence shown here is derived from an EMBL/GenBank/DDBJ whole genome shotgun (WGS) entry which is preliminary data.</text>
</comment>